<keyword evidence="8" id="KW-1185">Reference proteome</keyword>
<feature type="compositionally biased region" description="Low complexity" evidence="6">
    <location>
        <begin position="325"/>
        <end position="340"/>
    </location>
</feature>
<keyword evidence="2" id="KW-0597">Phosphoprotein</keyword>
<evidence type="ECO:0000256" key="4">
    <source>
        <dbReference type="ARBA" id="ARBA00023043"/>
    </source>
</evidence>
<gene>
    <name evidence="7" type="ORF">LODBEIA_P15870</name>
</gene>
<dbReference type="RefSeq" id="XP_066828525.1">
    <property type="nucleotide sequence ID" value="XM_066971491.1"/>
</dbReference>
<evidence type="ECO:0000313" key="8">
    <source>
        <dbReference type="Proteomes" id="UP001497383"/>
    </source>
</evidence>
<dbReference type="EMBL" id="OZ022406">
    <property type="protein sequence ID" value="CAK9437209.1"/>
    <property type="molecule type" value="Genomic_DNA"/>
</dbReference>
<dbReference type="Proteomes" id="UP001497383">
    <property type="component" value="Chromosome 2"/>
</dbReference>
<keyword evidence="3" id="KW-0677">Repeat</keyword>
<keyword evidence="4" id="KW-0040">ANK repeat</keyword>
<evidence type="ECO:0000256" key="5">
    <source>
        <dbReference type="ARBA" id="ARBA00023242"/>
    </source>
</evidence>
<sequence>MALSRNKTPLLPHVASERSWSASRAHQHNQHSKQGCRRRKETACVDNEEMAIKDELRNIEEEFDYERSCEDDCDSYDKTPSPNKIVNLNDEEYMGFASTPLNSNQTLSFLSPIKRLNDLHLESRVIDDVVSDEQGNERDCEDDDQNEQDDQDIQNEQDDPKSHNDHIDEDIYDQYAAGNKTIANNSDDSGDELDISPPKYINMKKRHHSNFEPVRLVTPVMTADATIGKESKMSTCRTISGSTPGSTVKYSFSPNDSTPCPIQPKRKKLRFNHTSTKNILDLNCARKTSVQDLFSRQVSAGSQLDDEFDEKNHSTSFDKRNDMESTPISQSTPSSSRASTPPLPLPVPSQEYGPAINGYKFVQKVQPKSSQFKYETPLNLNRYNHLRDSYNSRNYQILGELPITSAGLMKESEENVHVGDKRIKTPAYDPLHLPRASSTLDLNIEAIRNEYHGSAICLPLLPPLFDQKDILSESQLLQELTPVKVTRFYELIQAGSMMDFLKSERFKWHPDRWVGKYKVGGDTKSPIPLKIVEQLSQIINGLIEQYEDA</sequence>
<dbReference type="PANTHER" id="PTHR15263:SF1">
    <property type="entry name" value="NF-KAPPA-B INHIBITOR-LIKE PROTEIN 1"/>
    <property type="match status" value="1"/>
</dbReference>
<feature type="compositionally biased region" description="Acidic residues" evidence="6">
    <location>
        <begin position="139"/>
        <end position="157"/>
    </location>
</feature>
<evidence type="ECO:0000313" key="7">
    <source>
        <dbReference type="EMBL" id="CAK9437209.1"/>
    </source>
</evidence>
<evidence type="ECO:0000256" key="2">
    <source>
        <dbReference type="ARBA" id="ARBA00022553"/>
    </source>
</evidence>
<keyword evidence="5" id="KW-0539">Nucleus</keyword>
<dbReference type="GeneID" id="92206783"/>
<dbReference type="PANTHER" id="PTHR15263">
    <property type="entry name" value="I-KAPPA-B-LIKE PROTEIN IKBL"/>
    <property type="match status" value="1"/>
</dbReference>
<name>A0ABP0ZGS1_9ASCO</name>
<feature type="region of interest" description="Disordered" evidence="6">
    <location>
        <begin position="235"/>
        <end position="264"/>
    </location>
</feature>
<feature type="region of interest" description="Disordered" evidence="6">
    <location>
        <begin position="1"/>
        <end position="42"/>
    </location>
</feature>
<feature type="region of interest" description="Disordered" evidence="6">
    <location>
        <begin position="304"/>
        <end position="350"/>
    </location>
</feature>
<organism evidence="7 8">
    <name type="scientific">Lodderomyces beijingensis</name>
    <dbReference type="NCBI Taxonomy" id="1775926"/>
    <lineage>
        <taxon>Eukaryota</taxon>
        <taxon>Fungi</taxon>
        <taxon>Dikarya</taxon>
        <taxon>Ascomycota</taxon>
        <taxon>Saccharomycotina</taxon>
        <taxon>Pichiomycetes</taxon>
        <taxon>Debaryomycetaceae</taxon>
        <taxon>Candida/Lodderomyces clade</taxon>
        <taxon>Lodderomyces</taxon>
    </lineage>
</organism>
<accession>A0ABP0ZGS1</accession>
<feature type="compositionally biased region" description="Basic residues" evidence="6">
    <location>
        <begin position="25"/>
        <end position="40"/>
    </location>
</feature>
<feature type="compositionally biased region" description="Basic and acidic residues" evidence="6">
    <location>
        <begin position="310"/>
        <end position="323"/>
    </location>
</feature>
<proteinExistence type="predicted"/>
<evidence type="ECO:0000256" key="1">
    <source>
        <dbReference type="ARBA" id="ARBA00004123"/>
    </source>
</evidence>
<reference evidence="7 8" key="1">
    <citation type="submission" date="2024-03" db="EMBL/GenBank/DDBJ databases">
        <authorList>
            <person name="Brejova B."/>
        </authorList>
    </citation>
    <scope>NUCLEOTIDE SEQUENCE [LARGE SCALE GENOMIC DNA]</scope>
    <source>
        <strain evidence="7 8">CBS 14171</strain>
    </source>
</reference>
<evidence type="ECO:0000256" key="3">
    <source>
        <dbReference type="ARBA" id="ARBA00022737"/>
    </source>
</evidence>
<protein>
    <submittedName>
        <fullName evidence="7">Uncharacterized protein</fullName>
    </submittedName>
</protein>
<evidence type="ECO:0000256" key="6">
    <source>
        <dbReference type="SAM" id="MobiDB-lite"/>
    </source>
</evidence>
<dbReference type="InterPro" id="IPR038753">
    <property type="entry name" value="NFKBIL1"/>
</dbReference>
<comment type="subcellular location">
    <subcellularLocation>
        <location evidence="1">Nucleus</location>
    </subcellularLocation>
</comment>
<feature type="region of interest" description="Disordered" evidence="6">
    <location>
        <begin position="127"/>
        <end position="166"/>
    </location>
</feature>
<feature type="compositionally biased region" description="Polar residues" evidence="6">
    <location>
        <begin position="235"/>
        <end position="260"/>
    </location>
</feature>